<feature type="compositionally biased region" description="Acidic residues" evidence="1">
    <location>
        <begin position="197"/>
        <end position="211"/>
    </location>
</feature>
<gene>
    <name evidence="2" type="ORF">SLS56_004950</name>
</gene>
<feature type="region of interest" description="Disordered" evidence="1">
    <location>
        <begin position="69"/>
        <end position="148"/>
    </location>
</feature>
<proteinExistence type="predicted"/>
<feature type="compositionally biased region" description="Basic and acidic residues" evidence="1">
    <location>
        <begin position="130"/>
        <end position="148"/>
    </location>
</feature>
<comment type="caution">
    <text evidence="2">The sequence shown here is derived from an EMBL/GenBank/DDBJ whole genome shotgun (WGS) entry which is preliminary data.</text>
</comment>
<evidence type="ECO:0000256" key="1">
    <source>
        <dbReference type="SAM" id="MobiDB-lite"/>
    </source>
</evidence>
<feature type="compositionally biased region" description="Basic and acidic residues" evidence="1">
    <location>
        <begin position="168"/>
        <end position="177"/>
    </location>
</feature>
<feature type="compositionally biased region" description="Polar residues" evidence="1">
    <location>
        <begin position="73"/>
        <end position="87"/>
    </location>
</feature>
<feature type="region of interest" description="Disordered" evidence="1">
    <location>
        <begin position="264"/>
        <end position="410"/>
    </location>
</feature>
<name>A0ABR3SV28_9PEZI</name>
<keyword evidence="3" id="KW-1185">Reference proteome</keyword>
<dbReference type="Proteomes" id="UP001521116">
    <property type="component" value="Unassembled WGS sequence"/>
</dbReference>
<feature type="region of interest" description="Disordered" evidence="1">
    <location>
        <begin position="166"/>
        <end position="217"/>
    </location>
</feature>
<evidence type="ECO:0000313" key="3">
    <source>
        <dbReference type="Proteomes" id="UP001521116"/>
    </source>
</evidence>
<feature type="compositionally biased region" description="Low complexity" evidence="1">
    <location>
        <begin position="389"/>
        <end position="400"/>
    </location>
</feature>
<accession>A0ABR3SV28</accession>
<protein>
    <submittedName>
        <fullName evidence="2">Uncharacterized protein</fullName>
    </submittedName>
</protein>
<dbReference type="EMBL" id="JAJVDC020000047">
    <property type="protein sequence ID" value="KAL1630422.1"/>
    <property type="molecule type" value="Genomic_DNA"/>
</dbReference>
<feature type="compositionally biased region" description="Acidic residues" evidence="1">
    <location>
        <begin position="264"/>
        <end position="284"/>
    </location>
</feature>
<organism evidence="2 3">
    <name type="scientific">Neofusicoccum ribis</name>
    <dbReference type="NCBI Taxonomy" id="45134"/>
    <lineage>
        <taxon>Eukaryota</taxon>
        <taxon>Fungi</taxon>
        <taxon>Dikarya</taxon>
        <taxon>Ascomycota</taxon>
        <taxon>Pezizomycotina</taxon>
        <taxon>Dothideomycetes</taxon>
        <taxon>Dothideomycetes incertae sedis</taxon>
        <taxon>Botryosphaeriales</taxon>
        <taxon>Botryosphaeriaceae</taxon>
        <taxon>Neofusicoccum</taxon>
    </lineage>
</organism>
<sequence length="410" mass="44355">MSDYGYDSDEFDLYDDGWLYIAEEDHLADDLAERAIASPPPREYDLDGSGYNSDYFEYWVDIEYNSDGWNDVKPSSKTNVSNKNQSGPKKRKKAAQGGPSQKKRKGAHGRQLSATVDQPGDKLPTVLWQSRKERVKQDFEGPRALSEEPKESFALLRDWRTRFGPAAREAKGKKAAVEVEETSDVSGDASELAKAEEMDEETASAEADGDGLESLIAGSGLDPQALMRALRENLEASGAAQAGLDQSTLLKYALKMLSGEDEADDIAGELADEMFEQAEEEDPEGKDIAEWATKQKTHPENGETKQSGVGDDEASEPEPKSKATLPPTPPTTNPAQDESSGPKKGKKKDTEEPSATSAAGTRSRKRKASEPAPDDEPPPRPKRATRSYAAPTATSKAKTAGGKGGKGKRG</sequence>
<evidence type="ECO:0000313" key="2">
    <source>
        <dbReference type="EMBL" id="KAL1630422.1"/>
    </source>
</evidence>
<reference evidence="2 3" key="1">
    <citation type="submission" date="2024-02" db="EMBL/GenBank/DDBJ databases">
        <title>De novo assembly and annotation of 12 fungi associated with fruit tree decline syndrome in Ontario, Canada.</title>
        <authorList>
            <person name="Sulman M."/>
            <person name="Ellouze W."/>
            <person name="Ilyukhin E."/>
        </authorList>
    </citation>
    <scope>NUCLEOTIDE SEQUENCE [LARGE SCALE GENOMIC DNA]</scope>
    <source>
        <strain evidence="2 3">M1-105</strain>
    </source>
</reference>